<keyword evidence="8" id="KW-1133">Transmembrane helix</keyword>
<dbReference type="OrthoDB" id="9816142at2"/>
<evidence type="ECO:0000256" key="12">
    <source>
        <dbReference type="SAM" id="SignalP"/>
    </source>
</evidence>
<dbReference type="GO" id="GO:0031992">
    <property type="term" value="F:energy transducer activity"/>
    <property type="evidence" value="ECO:0007669"/>
    <property type="project" value="InterPro"/>
</dbReference>
<dbReference type="PRINTS" id="PR01374">
    <property type="entry name" value="TONBPROTEIN"/>
</dbReference>
<dbReference type="InterPro" id="IPR006260">
    <property type="entry name" value="TonB/TolA_C"/>
</dbReference>
<feature type="compositionally biased region" description="Polar residues" evidence="11">
    <location>
        <begin position="135"/>
        <end position="149"/>
    </location>
</feature>
<keyword evidence="12" id="KW-0732">Signal</keyword>
<comment type="caution">
    <text evidence="13">The sequence shown here is derived from an EMBL/GenBank/DDBJ whole genome shotgun (WGS) entry which is preliminary data.</text>
</comment>
<feature type="region of interest" description="Disordered" evidence="11">
    <location>
        <begin position="41"/>
        <end position="164"/>
    </location>
</feature>
<evidence type="ECO:0000256" key="6">
    <source>
        <dbReference type="ARBA" id="ARBA00022692"/>
    </source>
</evidence>
<keyword evidence="10" id="KW-0735">Signal-anchor</keyword>
<dbReference type="GO" id="GO:0030288">
    <property type="term" value="C:outer membrane-bounded periplasmic space"/>
    <property type="evidence" value="ECO:0007669"/>
    <property type="project" value="InterPro"/>
</dbReference>
<evidence type="ECO:0000256" key="1">
    <source>
        <dbReference type="ARBA" id="ARBA00004383"/>
    </source>
</evidence>
<dbReference type="InterPro" id="IPR037682">
    <property type="entry name" value="TonB_C"/>
</dbReference>
<reference evidence="13" key="2">
    <citation type="submission" date="2019-01" db="EMBL/GenBank/DDBJ databases">
        <authorList>
            <consortium name="NCBI Pathogen Detection Project"/>
        </authorList>
    </citation>
    <scope>NUCLEOTIDE SEQUENCE</scope>
    <source>
        <strain evidence="13">BCW_3452</strain>
    </source>
</reference>
<dbReference type="InterPro" id="IPR003538">
    <property type="entry name" value="TonB"/>
</dbReference>
<dbReference type="PANTHER" id="PTHR33446">
    <property type="entry name" value="PROTEIN TONB-RELATED"/>
    <property type="match status" value="1"/>
</dbReference>
<dbReference type="NCBIfam" id="TIGR01352">
    <property type="entry name" value="tonB_Cterm"/>
    <property type="match status" value="1"/>
</dbReference>
<feature type="compositionally biased region" description="Polar residues" evidence="11">
    <location>
        <begin position="105"/>
        <end position="117"/>
    </location>
</feature>
<dbReference type="PROSITE" id="PS52015">
    <property type="entry name" value="TONB_CTD"/>
    <property type="match status" value="1"/>
</dbReference>
<organism evidence="13">
    <name type="scientific">Vibrio vulnificus</name>
    <dbReference type="NCBI Taxonomy" id="672"/>
    <lineage>
        <taxon>Bacteria</taxon>
        <taxon>Pseudomonadati</taxon>
        <taxon>Pseudomonadota</taxon>
        <taxon>Gammaproteobacteria</taxon>
        <taxon>Vibrionales</taxon>
        <taxon>Vibrionaceae</taxon>
        <taxon>Vibrio</taxon>
    </lineage>
</organism>
<comment type="function">
    <text evidence="10">Interacts with outer membrane receptor proteins that carry out high-affinity binding and energy dependent uptake into the periplasmic space of specific substrates. It could act to transduce energy from the cytoplasmic membrane to specific energy-requiring processes in the outer membrane, resulting in the release into the periplasm of ligands bound by these outer membrane proteins.</text>
</comment>
<dbReference type="GO" id="GO:0098797">
    <property type="term" value="C:plasma membrane protein complex"/>
    <property type="evidence" value="ECO:0007669"/>
    <property type="project" value="TreeGrafter"/>
</dbReference>
<evidence type="ECO:0000313" key="13">
    <source>
        <dbReference type="EMBL" id="HAS8539607.1"/>
    </source>
</evidence>
<feature type="compositionally biased region" description="Basic and acidic residues" evidence="11">
    <location>
        <begin position="59"/>
        <end position="69"/>
    </location>
</feature>
<dbReference type="EMBL" id="DACRBY010000007">
    <property type="protein sequence ID" value="HAS8539607.1"/>
    <property type="molecule type" value="Genomic_DNA"/>
</dbReference>
<dbReference type="GO" id="GO:0015031">
    <property type="term" value="P:protein transport"/>
    <property type="evidence" value="ECO:0007669"/>
    <property type="project" value="UniProtKB-UniRule"/>
</dbReference>
<dbReference type="SUPFAM" id="SSF74653">
    <property type="entry name" value="TolA/TonB C-terminal domain"/>
    <property type="match status" value="1"/>
</dbReference>
<proteinExistence type="inferred from homology"/>
<dbReference type="AlphaFoldDB" id="A0A087IRJ8"/>
<dbReference type="GO" id="GO:0055085">
    <property type="term" value="P:transmembrane transport"/>
    <property type="evidence" value="ECO:0007669"/>
    <property type="project" value="InterPro"/>
</dbReference>
<evidence type="ECO:0000256" key="9">
    <source>
        <dbReference type="ARBA" id="ARBA00023136"/>
    </source>
</evidence>
<evidence type="ECO:0000256" key="11">
    <source>
        <dbReference type="SAM" id="MobiDB-lite"/>
    </source>
</evidence>
<keyword evidence="5 10" id="KW-0997">Cell inner membrane</keyword>
<keyword evidence="4 10" id="KW-1003">Cell membrane</keyword>
<dbReference type="RefSeq" id="WP_038940033.1">
    <property type="nucleotide sequence ID" value="NZ_CP014637.1"/>
</dbReference>
<feature type="compositionally biased region" description="Basic and acidic residues" evidence="11">
    <location>
        <begin position="122"/>
        <end position="132"/>
    </location>
</feature>
<dbReference type="InterPro" id="IPR051045">
    <property type="entry name" value="TonB-dependent_transducer"/>
</dbReference>
<reference evidence="13" key="1">
    <citation type="journal article" date="2018" name="Genome Biol.">
        <title>SKESA: strategic k-mer extension for scrupulous assemblies.</title>
        <authorList>
            <person name="Souvorov A."/>
            <person name="Agarwala R."/>
            <person name="Lipman D.J."/>
        </authorList>
    </citation>
    <scope>NUCLEOTIDE SEQUENCE</scope>
    <source>
        <strain evidence="13">BCW_3452</strain>
    </source>
</reference>
<keyword evidence="7 10" id="KW-0653">Protein transport</keyword>
<feature type="compositionally biased region" description="Basic and acidic residues" evidence="11">
    <location>
        <begin position="77"/>
        <end position="87"/>
    </location>
</feature>
<keyword evidence="6" id="KW-0812">Transmembrane</keyword>
<evidence type="ECO:0000256" key="5">
    <source>
        <dbReference type="ARBA" id="ARBA00022519"/>
    </source>
</evidence>
<evidence type="ECO:0000256" key="10">
    <source>
        <dbReference type="RuleBase" id="RU362123"/>
    </source>
</evidence>
<gene>
    <name evidence="13" type="ORF">I7730_07380</name>
</gene>
<keyword evidence="9" id="KW-0472">Membrane</keyword>
<comment type="subcellular location">
    <subcellularLocation>
        <location evidence="1 10">Cell inner membrane</location>
        <topology evidence="1 10">Single-pass membrane protein</topology>
        <orientation evidence="1 10">Periplasmic side</orientation>
    </subcellularLocation>
</comment>
<feature type="chain" id="PRO_5014503635" description="Protein TonB" evidence="12">
    <location>
        <begin position="24"/>
        <end position="240"/>
    </location>
</feature>
<evidence type="ECO:0000256" key="3">
    <source>
        <dbReference type="ARBA" id="ARBA00022448"/>
    </source>
</evidence>
<dbReference type="Proteomes" id="UP000863257">
    <property type="component" value="Unassembled WGS sequence"/>
</dbReference>
<protein>
    <recommendedName>
        <fullName evidence="10">Protein TonB</fullName>
    </recommendedName>
</protein>
<sequence>MNLPRYLFAGSLSLMLHAAFISAKEQAVIFQTNAGSDSASVSLNLVSNPPPSSNNVVEKNVEPKEETKPPTKPKPKKPVEPKKEVAKPKPPTPKKASLEKPVVENKSSTKPTESTPVEQPEPAEHKTPKGADNDQPASSASQGVSSQPTLIEKPSFMEKPVQPKYPRVAQKRGIEGTALFELWIDEQGKLTQLLLITSSGAKMLDDAARKAIQQWKFTPHAENGQKMPSRVRVPVRFSLD</sequence>
<dbReference type="Gene3D" id="3.30.1150.10">
    <property type="match status" value="1"/>
</dbReference>
<accession>A0A087IRJ8</accession>
<evidence type="ECO:0000256" key="7">
    <source>
        <dbReference type="ARBA" id="ARBA00022927"/>
    </source>
</evidence>
<keyword evidence="3 10" id="KW-0813">Transport</keyword>
<comment type="similarity">
    <text evidence="2 10">Belongs to the TonB family.</text>
</comment>
<evidence type="ECO:0000256" key="4">
    <source>
        <dbReference type="ARBA" id="ARBA00022475"/>
    </source>
</evidence>
<evidence type="ECO:0000256" key="8">
    <source>
        <dbReference type="ARBA" id="ARBA00022989"/>
    </source>
</evidence>
<dbReference type="PANTHER" id="PTHR33446:SF2">
    <property type="entry name" value="PROTEIN TONB"/>
    <property type="match status" value="1"/>
</dbReference>
<dbReference type="GO" id="GO:0015891">
    <property type="term" value="P:siderophore transport"/>
    <property type="evidence" value="ECO:0007669"/>
    <property type="project" value="InterPro"/>
</dbReference>
<name>A0A087IRJ8_VIBVL</name>
<feature type="signal peptide" evidence="12">
    <location>
        <begin position="1"/>
        <end position="23"/>
    </location>
</feature>
<dbReference type="Pfam" id="PF03544">
    <property type="entry name" value="TonB_C"/>
    <property type="match status" value="1"/>
</dbReference>
<evidence type="ECO:0000256" key="2">
    <source>
        <dbReference type="ARBA" id="ARBA00006555"/>
    </source>
</evidence>